<feature type="transmembrane region" description="Helical" evidence="2">
    <location>
        <begin position="43"/>
        <end position="64"/>
    </location>
</feature>
<gene>
    <name evidence="3" type="ORF">OJ962_13515</name>
</gene>
<name>A0ABT4RJ48_9ACTN</name>
<keyword evidence="4" id="KW-1185">Reference proteome</keyword>
<dbReference type="EMBL" id="JAPCID010000016">
    <property type="protein sequence ID" value="MDA0138515.1"/>
    <property type="molecule type" value="Genomic_DNA"/>
</dbReference>
<sequence>MEGSVGAPPQRVCPKCARISWATGPQCPYCTANFRRSGGVAPWMLVVTALVVLAGVGLMFYITVQEVDDRVNSVRGEIDRNFQQLQTDVRRELDARIPAGGVGAVPTPTVTPLPTETPTPAPTTEGELPPEPTIEGETTPDASVTPTPTEPEIIEP</sequence>
<evidence type="ECO:0008006" key="5">
    <source>
        <dbReference type="Google" id="ProtNLM"/>
    </source>
</evidence>
<feature type="compositionally biased region" description="Pro residues" evidence="1">
    <location>
        <begin position="109"/>
        <end position="121"/>
    </location>
</feature>
<evidence type="ECO:0000256" key="1">
    <source>
        <dbReference type="SAM" id="MobiDB-lite"/>
    </source>
</evidence>
<feature type="compositionally biased region" description="Low complexity" evidence="1">
    <location>
        <begin position="122"/>
        <end position="156"/>
    </location>
</feature>
<evidence type="ECO:0000313" key="3">
    <source>
        <dbReference type="EMBL" id="MDA0138515.1"/>
    </source>
</evidence>
<accession>A0ABT4RJ48</accession>
<dbReference type="RefSeq" id="WP_202958523.1">
    <property type="nucleotide sequence ID" value="NZ_JAPCID010000016.1"/>
</dbReference>
<evidence type="ECO:0000256" key="2">
    <source>
        <dbReference type="SAM" id="Phobius"/>
    </source>
</evidence>
<keyword evidence="2" id="KW-0472">Membrane</keyword>
<feature type="region of interest" description="Disordered" evidence="1">
    <location>
        <begin position="97"/>
        <end position="156"/>
    </location>
</feature>
<reference evidence="3" key="1">
    <citation type="submission" date="2022-10" db="EMBL/GenBank/DDBJ databases">
        <title>The WGS of Solirubrobacter sp. CPCC 204708.</title>
        <authorList>
            <person name="Jiang Z."/>
        </authorList>
    </citation>
    <scope>NUCLEOTIDE SEQUENCE</scope>
    <source>
        <strain evidence="3">CPCC 204708</strain>
    </source>
</reference>
<keyword evidence="2" id="KW-1133">Transmembrane helix</keyword>
<dbReference type="Proteomes" id="UP001147700">
    <property type="component" value="Unassembled WGS sequence"/>
</dbReference>
<protein>
    <recommendedName>
        <fullName evidence="5">Zinc ribbon domain-containing protein</fullName>
    </recommendedName>
</protein>
<evidence type="ECO:0000313" key="4">
    <source>
        <dbReference type="Proteomes" id="UP001147700"/>
    </source>
</evidence>
<proteinExistence type="predicted"/>
<keyword evidence="2" id="KW-0812">Transmembrane</keyword>
<organism evidence="3 4">
    <name type="scientific">Solirubrobacter deserti</name>
    <dbReference type="NCBI Taxonomy" id="2282478"/>
    <lineage>
        <taxon>Bacteria</taxon>
        <taxon>Bacillati</taxon>
        <taxon>Actinomycetota</taxon>
        <taxon>Thermoleophilia</taxon>
        <taxon>Solirubrobacterales</taxon>
        <taxon>Solirubrobacteraceae</taxon>
        <taxon>Solirubrobacter</taxon>
    </lineage>
</organism>
<comment type="caution">
    <text evidence="3">The sequence shown here is derived from an EMBL/GenBank/DDBJ whole genome shotgun (WGS) entry which is preliminary data.</text>
</comment>